<proteinExistence type="predicted"/>
<gene>
    <name evidence="2" type="ORF">FRUB_07776</name>
</gene>
<dbReference type="Proteomes" id="UP000214646">
    <property type="component" value="Unassembled WGS sequence"/>
</dbReference>
<dbReference type="EMBL" id="NIDE01000014">
    <property type="protein sequence ID" value="OWK38656.1"/>
    <property type="molecule type" value="Genomic_DNA"/>
</dbReference>
<accession>A0A225DMH5</accession>
<sequence length="261" mass="26645">MHARHRFFAAALATGLGLTAGCGSSPAPAPVAEQPAAEAPAVVAVPATDTKTVPVVAVVTTQPVQAPAPAAPPPAPFRFPTDVGGKVIAATLTPAAPPAPAFGKSTAPRTRSSDIERGELPLPKVAVKIPVLPQPPAKVARPSPSVEGVPLFLGQAAAQDPGAIKMTEKLPVKAQGAFNPRATDVPKLAQQLPDRAPTDDPTVDLSTARLVFTDLPAPFNVAWFVRFGIPDPFELVEQMRGKTGATGELGAGPVAVPPARP</sequence>
<feature type="region of interest" description="Disordered" evidence="1">
    <location>
        <begin position="95"/>
        <end position="119"/>
    </location>
</feature>
<reference evidence="3" key="1">
    <citation type="submission" date="2017-06" db="EMBL/GenBank/DDBJ databases">
        <title>Genome analysis of Fimbriiglobus ruber SP5, the first member of the order Planctomycetales with confirmed chitinolytic capability.</title>
        <authorList>
            <person name="Ravin N.V."/>
            <person name="Rakitin A.L."/>
            <person name="Ivanova A.A."/>
            <person name="Beletsky A.V."/>
            <person name="Kulichevskaya I.S."/>
            <person name="Mardanov A.V."/>
            <person name="Dedysh S.N."/>
        </authorList>
    </citation>
    <scope>NUCLEOTIDE SEQUENCE [LARGE SCALE GENOMIC DNA]</scope>
    <source>
        <strain evidence="3">SP5</strain>
    </source>
</reference>
<name>A0A225DMH5_9BACT</name>
<dbReference type="AlphaFoldDB" id="A0A225DMH5"/>
<keyword evidence="3" id="KW-1185">Reference proteome</keyword>
<dbReference type="RefSeq" id="WP_088258402.1">
    <property type="nucleotide sequence ID" value="NZ_NIDE01000014.1"/>
</dbReference>
<dbReference type="OrthoDB" id="9906057at2"/>
<organism evidence="2 3">
    <name type="scientific">Fimbriiglobus ruber</name>
    <dbReference type="NCBI Taxonomy" id="1908690"/>
    <lineage>
        <taxon>Bacteria</taxon>
        <taxon>Pseudomonadati</taxon>
        <taxon>Planctomycetota</taxon>
        <taxon>Planctomycetia</taxon>
        <taxon>Gemmatales</taxon>
        <taxon>Gemmataceae</taxon>
        <taxon>Fimbriiglobus</taxon>
    </lineage>
</organism>
<evidence type="ECO:0000313" key="2">
    <source>
        <dbReference type="EMBL" id="OWK38656.1"/>
    </source>
</evidence>
<comment type="caution">
    <text evidence="2">The sequence shown here is derived from an EMBL/GenBank/DDBJ whole genome shotgun (WGS) entry which is preliminary data.</text>
</comment>
<protein>
    <submittedName>
        <fullName evidence="2">Uncharacterized protein</fullName>
    </submittedName>
</protein>
<evidence type="ECO:0000256" key="1">
    <source>
        <dbReference type="SAM" id="MobiDB-lite"/>
    </source>
</evidence>
<dbReference type="PROSITE" id="PS51257">
    <property type="entry name" value="PROKAR_LIPOPROTEIN"/>
    <property type="match status" value="1"/>
</dbReference>
<dbReference type="PROSITE" id="PS51318">
    <property type="entry name" value="TAT"/>
    <property type="match status" value="1"/>
</dbReference>
<dbReference type="InterPro" id="IPR006311">
    <property type="entry name" value="TAT_signal"/>
</dbReference>
<evidence type="ECO:0000313" key="3">
    <source>
        <dbReference type="Proteomes" id="UP000214646"/>
    </source>
</evidence>